<keyword evidence="2 8" id="KW-0813">Transport</keyword>
<dbReference type="Pfam" id="PF00593">
    <property type="entry name" value="TonB_dep_Rec_b-barrel"/>
    <property type="match status" value="1"/>
</dbReference>
<feature type="signal peptide" evidence="11">
    <location>
        <begin position="1"/>
        <end position="31"/>
    </location>
</feature>
<keyword evidence="15" id="KW-1185">Reference proteome</keyword>
<comment type="similarity">
    <text evidence="8 9">Belongs to the TonB-dependent receptor family.</text>
</comment>
<accession>A0A2U8E473</accession>
<evidence type="ECO:0000256" key="5">
    <source>
        <dbReference type="ARBA" id="ARBA00023077"/>
    </source>
</evidence>
<evidence type="ECO:0000256" key="9">
    <source>
        <dbReference type="RuleBase" id="RU003357"/>
    </source>
</evidence>
<organism evidence="14 15">
    <name type="scientific">Ereboglobus luteus</name>
    <dbReference type="NCBI Taxonomy" id="1796921"/>
    <lineage>
        <taxon>Bacteria</taxon>
        <taxon>Pseudomonadati</taxon>
        <taxon>Verrucomicrobiota</taxon>
        <taxon>Opitutia</taxon>
        <taxon>Opitutales</taxon>
        <taxon>Opitutaceae</taxon>
        <taxon>Ereboglobus</taxon>
    </lineage>
</organism>
<evidence type="ECO:0000259" key="12">
    <source>
        <dbReference type="Pfam" id="PF00593"/>
    </source>
</evidence>
<protein>
    <recommendedName>
        <fullName evidence="16">TonB-dependent receptor plug domain-containing protein</fullName>
    </recommendedName>
</protein>
<dbReference type="GO" id="GO:0015344">
    <property type="term" value="F:siderophore uptake transmembrane transporter activity"/>
    <property type="evidence" value="ECO:0007669"/>
    <property type="project" value="TreeGrafter"/>
</dbReference>
<dbReference type="Proteomes" id="UP000244896">
    <property type="component" value="Chromosome"/>
</dbReference>
<dbReference type="InterPro" id="IPR039426">
    <property type="entry name" value="TonB-dep_rcpt-like"/>
</dbReference>
<keyword evidence="6 8" id="KW-0472">Membrane</keyword>
<feature type="compositionally biased region" description="Low complexity" evidence="10">
    <location>
        <begin position="38"/>
        <end position="50"/>
    </location>
</feature>
<evidence type="ECO:0000313" key="14">
    <source>
        <dbReference type="EMBL" id="AWI09709.1"/>
    </source>
</evidence>
<keyword evidence="3 8" id="KW-1134">Transmembrane beta strand</keyword>
<feature type="chain" id="PRO_5016065052" description="TonB-dependent receptor plug domain-containing protein" evidence="11">
    <location>
        <begin position="32"/>
        <end position="887"/>
    </location>
</feature>
<feature type="region of interest" description="Disordered" evidence="10">
    <location>
        <begin position="37"/>
        <end position="57"/>
    </location>
</feature>
<dbReference type="EMBL" id="CP023004">
    <property type="protein sequence ID" value="AWI09709.1"/>
    <property type="molecule type" value="Genomic_DNA"/>
</dbReference>
<dbReference type="InterPro" id="IPR037066">
    <property type="entry name" value="Plug_dom_sf"/>
</dbReference>
<evidence type="ECO:0000256" key="4">
    <source>
        <dbReference type="ARBA" id="ARBA00022692"/>
    </source>
</evidence>
<evidence type="ECO:0000256" key="1">
    <source>
        <dbReference type="ARBA" id="ARBA00004571"/>
    </source>
</evidence>
<evidence type="ECO:0000256" key="11">
    <source>
        <dbReference type="SAM" id="SignalP"/>
    </source>
</evidence>
<dbReference type="Pfam" id="PF07715">
    <property type="entry name" value="Plug"/>
    <property type="match status" value="1"/>
</dbReference>
<evidence type="ECO:0000259" key="13">
    <source>
        <dbReference type="Pfam" id="PF07715"/>
    </source>
</evidence>
<evidence type="ECO:0000256" key="7">
    <source>
        <dbReference type="ARBA" id="ARBA00023237"/>
    </source>
</evidence>
<dbReference type="GO" id="GO:0009279">
    <property type="term" value="C:cell outer membrane"/>
    <property type="evidence" value="ECO:0007669"/>
    <property type="project" value="UniProtKB-SubCell"/>
</dbReference>
<evidence type="ECO:0000256" key="10">
    <source>
        <dbReference type="SAM" id="MobiDB-lite"/>
    </source>
</evidence>
<dbReference type="RefSeq" id="WP_108825522.1">
    <property type="nucleotide sequence ID" value="NZ_CP023004.1"/>
</dbReference>
<feature type="domain" description="TonB-dependent receptor-like beta-barrel" evidence="12">
    <location>
        <begin position="391"/>
        <end position="861"/>
    </location>
</feature>
<dbReference type="PROSITE" id="PS52016">
    <property type="entry name" value="TONB_DEPENDENT_REC_3"/>
    <property type="match status" value="1"/>
</dbReference>
<evidence type="ECO:0000256" key="6">
    <source>
        <dbReference type="ARBA" id="ARBA00023136"/>
    </source>
</evidence>
<dbReference type="InterPro" id="IPR036942">
    <property type="entry name" value="Beta-barrel_TonB_sf"/>
</dbReference>
<dbReference type="OrthoDB" id="9760333at2"/>
<dbReference type="AlphaFoldDB" id="A0A2U8E473"/>
<dbReference type="KEGG" id="elut:CKA38_11000"/>
<reference evidence="14 15" key="1">
    <citation type="journal article" date="2018" name="Syst. Appl. Microbiol.">
        <title>Ereboglobus luteus gen. nov. sp. nov. from cockroach guts, and new insights into the oxygen relationship of the genera Opitutus and Didymococcus (Verrucomicrobia: Opitutaceae).</title>
        <authorList>
            <person name="Tegtmeier D."/>
            <person name="Belitz A."/>
            <person name="Radek R."/>
            <person name="Heimerl T."/>
            <person name="Brune A."/>
        </authorList>
    </citation>
    <scope>NUCLEOTIDE SEQUENCE [LARGE SCALE GENOMIC DNA]</scope>
    <source>
        <strain evidence="14 15">Ho45</strain>
    </source>
</reference>
<evidence type="ECO:0000256" key="8">
    <source>
        <dbReference type="PROSITE-ProRule" id="PRU01360"/>
    </source>
</evidence>
<sequence length="887" mass="99430">MKLTTLTTSALKTALLPAATLALAIALPAQAVKPAQSTATRAVPVTTTTAQSDDNKSQDDDIIELSVFEVSAGSQTGYVANESMTGSRMPTKVIDLPFNIDFVTSEFFDDFAINDFSEIVEGGVMTFDQDAGNESMIRGIRANGQLFNGFWMPAGTPIPISFTDRTEVLKGPNAGIYGQTAPGGMINTVSKAPKSKPSQSVRVSMGNYNQINSRIESTGPIAKNTSYYGTIEYKDRKFDQPWRRNTTTSFGASLLHKFNSSTSLKVDITGALRRNDAPANRIPYTFDSNYKNEYYDPETGATASSTGRFYGLAWELADTSGTGSNSWEDTDTYSIFATLEKRINSVFSWRLGGSYTYKHSRAFNKLPLTVYDPDPDHADVNNPYSSSFWGLSRTQTSDSSFTAPRYDINNQDNGGVQGDILARYNLFGNKNAECRTLFTFDFSSRYQYSERWAMPAALKNAPVSNPTSGPSTQNAVDPSVFPWDPNTIGTYVNGHYISEQYFWANYWMPVVNPIDRETVYIDFDKYSQYDIYHVPDFNSDTYVKRSSTRNRRDVFGVMMRQQMILWQRAIFYASARFDNVTYTYETESFPSWSVKQYPQYEPWYHADYKHRTARWHSTAFKPSAGFNVRAVRGIQFYGNYSSSFNPSGQTVNGKQKEVVVLPNEEAWGYDYGVKFSLLNEKLTGTVGGFYISQKRISRSEQDPLTGESYSQAVGNILSRGMEANINYYVTRSLFVKAGYFHTNAKWIYAGADKDLQGRSYENVPSDIVTFSAKYTFQNGILKGLNFGAKYQHIGTCRAEKGKAFTLKSEDGDMQPVGYNSGVRDLMVPSVYLIDAFISYKFRCSIFGRKTTHSVNLNVKNVLDELYVTNSRGVGDGRTFLGTYSVQF</sequence>
<keyword evidence="7 8" id="KW-0998">Cell outer membrane</keyword>
<dbReference type="PANTHER" id="PTHR32552">
    <property type="entry name" value="FERRICHROME IRON RECEPTOR-RELATED"/>
    <property type="match status" value="1"/>
</dbReference>
<evidence type="ECO:0000313" key="15">
    <source>
        <dbReference type="Proteomes" id="UP000244896"/>
    </source>
</evidence>
<keyword evidence="5 9" id="KW-0798">TonB box</keyword>
<keyword evidence="11" id="KW-0732">Signal</keyword>
<keyword evidence="4 8" id="KW-0812">Transmembrane</keyword>
<dbReference type="InterPro" id="IPR012910">
    <property type="entry name" value="Plug_dom"/>
</dbReference>
<dbReference type="Gene3D" id="2.170.130.10">
    <property type="entry name" value="TonB-dependent receptor, plug domain"/>
    <property type="match status" value="1"/>
</dbReference>
<evidence type="ECO:0000256" key="2">
    <source>
        <dbReference type="ARBA" id="ARBA00022448"/>
    </source>
</evidence>
<gene>
    <name evidence="14" type="ORF">CKA38_11000</name>
</gene>
<proteinExistence type="inferred from homology"/>
<feature type="domain" description="TonB-dependent receptor plug" evidence="13">
    <location>
        <begin position="93"/>
        <end position="184"/>
    </location>
</feature>
<evidence type="ECO:0000256" key="3">
    <source>
        <dbReference type="ARBA" id="ARBA00022452"/>
    </source>
</evidence>
<evidence type="ECO:0008006" key="16">
    <source>
        <dbReference type="Google" id="ProtNLM"/>
    </source>
</evidence>
<dbReference type="Gene3D" id="2.40.170.20">
    <property type="entry name" value="TonB-dependent receptor, beta-barrel domain"/>
    <property type="match status" value="1"/>
</dbReference>
<comment type="subcellular location">
    <subcellularLocation>
        <location evidence="1 8">Cell outer membrane</location>
        <topology evidence="1 8">Multi-pass membrane protein</topology>
    </subcellularLocation>
</comment>
<dbReference type="InterPro" id="IPR000531">
    <property type="entry name" value="Beta-barrel_TonB"/>
</dbReference>
<name>A0A2U8E473_9BACT</name>
<dbReference type="PANTHER" id="PTHR32552:SF82">
    <property type="entry name" value="FCUA PROTEIN"/>
    <property type="match status" value="1"/>
</dbReference>
<dbReference type="SUPFAM" id="SSF56935">
    <property type="entry name" value="Porins"/>
    <property type="match status" value="1"/>
</dbReference>